<evidence type="ECO:0000313" key="3">
    <source>
        <dbReference type="Proteomes" id="UP001601948"/>
    </source>
</evidence>
<dbReference type="SUPFAM" id="SSF47413">
    <property type="entry name" value="lambda repressor-like DNA-binding domains"/>
    <property type="match status" value="1"/>
</dbReference>
<feature type="domain" description="HTH cro/C1-type" evidence="1">
    <location>
        <begin position="66"/>
        <end position="121"/>
    </location>
</feature>
<dbReference type="Proteomes" id="UP001601948">
    <property type="component" value="Unassembled WGS sequence"/>
</dbReference>
<dbReference type="Pfam" id="PF01381">
    <property type="entry name" value="HTH_3"/>
    <property type="match status" value="1"/>
</dbReference>
<sequence>MNGGRCQACGVSVSRYASDYVCPTCAANNSGGSAVVRASPIVSAIWLWAAPDAAAAIATRDLPTILRAYRRINGLNQIAMADLLGYDKSYVSMIETGRRTITDVASRRHIAARLGLPTHILGVTDIDDAEFHAMLQFGDSTVRLAEIARQAGHAVEAVNELWPLVARLEARAAEGNMERDSLILLAQARVALGVSLGTVLPEERLSSAARWTGQAVKIAAQLGDSTFYAHTLRMHGNELRKADHVGAAVARLTQSLALATTPADQGASLAFLCRAAGELGDRERFDRALFAYRSLLERNTGSGLLFQPFTLREIELRGLLGTGRVVEAGRLVNITVGTPSAPQWHIIERVTTGEVLSAIGESHSAVGAFTEAITAAEQHRLPHQIQRTIRASIKSGMADLVDEAHAALGRTRSLLAIQHGP</sequence>
<gene>
    <name evidence="2" type="ORF">ACFYV7_20075</name>
</gene>
<reference evidence="2 3" key="1">
    <citation type="submission" date="2024-10" db="EMBL/GenBank/DDBJ databases">
        <title>The Natural Products Discovery Center: Release of the First 8490 Sequenced Strains for Exploring Actinobacteria Biosynthetic Diversity.</title>
        <authorList>
            <person name="Kalkreuter E."/>
            <person name="Kautsar S.A."/>
            <person name="Yang D."/>
            <person name="Bader C.D."/>
            <person name="Teijaro C.N."/>
            <person name="Fluegel L."/>
            <person name="Davis C.M."/>
            <person name="Simpson J.R."/>
            <person name="Lauterbach L."/>
            <person name="Steele A.D."/>
            <person name="Gui C."/>
            <person name="Meng S."/>
            <person name="Li G."/>
            <person name="Viehrig K."/>
            <person name="Ye F."/>
            <person name="Su P."/>
            <person name="Kiefer A.F."/>
            <person name="Nichols A."/>
            <person name="Cepeda A.J."/>
            <person name="Yan W."/>
            <person name="Fan B."/>
            <person name="Jiang Y."/>
            <person name="Adhikari A."/>
            <person name="Zheng C.-J."/>
            <person name="Schuster L."/>
            <person name="Cowan T.M."/>
            <person name="Smanski M.J."/>
            <person name="Chevrette M.G."/>
            <person name="De Carvalho L.P.S."/>
            <person name="Shen B."/>
        </authorList>
    </citation>
    <scope>NUCLEOTIDE SEQUENCE [LARGE SCALE GENOMIC DNA]</scope>
    <source>
        <strain evidence="2 3">NPDC003040</strain>
    </source>
</reference>
<name>A0ABW6QV41_9NOCA</name>
<proteinExistence type="predicted"/>
<keyword evidence="3" id="KW-1185">Reference proteome</keyword>
<dbReference type="RefSeq" id="WP_387719337.1">
    <property type="nucleotide sequence ID" value="NZ_JBIAPI010000004.1"/>
</dbReference>
<dbReference type="Gene3D" id="1.10.260.40">
    <property type="entry name" value="lambda repressor-like DNA-binding domains"/>
    <property type="match status" value="1"/>
</dbReference>
<evidence type="ECO:0000313" key="2">
    <source>
        <dbReference type="EMBL" id="MFF3225100.1"/>
    </source>
</evidence>
<protein>
    <submittedName>
        <fullName evidence="2">Helix-turn-helix domain-containing protein</fullName>
    </submittedName>
</protein>
<dbReference type="PROSITE" id="PS50943">
    <property type="entry name" value="HTH_CROC1"/>
    <property type="match status" value="1"/>
</dbReference>
<comment type="caution">
    <text evidence="2">The sequence shown here is derived from an EMBL/GenBank/DDBJ whole genome shotgun (WGS) entry which is preliminary data.</text>
</comment>
<dbReference type="InterPro" id="IPR001387">
    <property type="entry name" value="Cro/C1-type_HTH"/>
</dbReference>
<dbReference type="SMART" id="SM00530">
    <property type="entry name" value="HTH_XRE"/>
    <property type="match status" value="1"/>
</dbReference>
<evidence type="ECO:0000259" key="1">
    <source>
        <dbReference type="PROSITE" id="PS50943"/>
    </source>
</evidence>
<dbReference type="SUPFAM" id="SSF48452">
    <property type="entry name" value="TPR-like"/>
    <property type="match status" value="1"/>
</dbReference>
<dbReference type="EMBL" id="JBIAPI010000004">
    <property type="protein sequence ID" value="MFF3225100.1"/>
    <property type="molecule type" value="Genomic_DNA"/>
</dbReference>
<dbReference type="CDD" id="cd00093">
    <property type="entry name" value="HTH_XRE"/>
    <property type="match status" value="1"/>
</dbReference>
<organism evidence="2 3">
    <name type="scientific">Nocardia suismassiliense</name>
    <dbReference type="NCBI Taxonomy" id="2077092"/>
    <lineage>
        <taxon>Bacteria</taxon>
        <taxon>Bacillati</taxon>
        <taxon>Actinomycetota</taxon>
        <taxon>Actinomycetes</taxon>
        <taxon>Mycobacteriales</taxon>
        <taxon>Nocardiaceae</taxon>
        <taxon>Nocardia</taxon>
    </lineage>
</organism>
<accession>A0ABW6QV41</accession>
<dbReference type="InterPro" id="IPR010982">
    <property type="entry name" value="Lambda_DNA-bd_dom_sf"/>
</dbReference>
<dbReference type="InterPro" id="IPR011990">
    <property type="entry name" value="TPR-like_helical_dom_sf"/>
</dbReference>